<comment type="caution">
    <text evidence="1">The sequence shown here is derived from an EMBL/GenBank/DDBJ whole genome shotgun (WGS) entry which is preliminary data.</text>
</comment>
<gene>
    <name evidence="1" type="ORF">TNCV_1916021</name>
</gene>
<dbReference type="Proteomes" id="UP000887159">
    <property type="component" value="Unassembled WGS sequence"/>
</dbReference>
<keyword evidence="2" id="KW-1185">Reference proteome</keyword>
<protein>
    <submittedName>
        <fullName evidence="1">Uncharacterized protein</fullName>
    </submittedName>
</protein>
<accession>A0A8X6W074</accession>
<sequence>METIGQMDIGVYGMRHLNANTLQPLPERSRMEAGALWFGECFPGLLWVHSSLWNARWINTNTYLYLRTLSTPICALFFLRMMASTSRTTQSVIQLAVHVLGSKSTRMSYCPPLASKLT</sequence>
<evidence type="ECO:0000313" key="2">
    <source>
        <dbReference type="Proteomes" id="UP000887159"/>
    </source>
</evidence>
<reference evidence="1" key="1">
    <citation type="submission" date="2020-08" db="EMBL/GenBank/DDBJ databases">
        <title>Multicomponent nature underlies the extraordinary mechanical properties of spider dragline silk.</title>
        <authorList>
            <person name="Kono N."/>
            <person name="Nakamura H."/>
            <person name="Mori M."/>
            <person name="Yoshida Y."/>
            <person name="Ohtoshi R."/>
            <person name="Malay A.D."/>
            <person name="Moran D.A.P."/>
            <person name="Tomita M."/>
            <person name="Numata K."/>
            <person name="Arakawa K."/>
        </authorList>
    </citation>
    <scope>NUCLEOTIDE SEQUENCE</scope>
</reference>
<dbReference type="AlphaFoldDB" id="A0A8X6W074"/>
<organism evidence="1 2">
    <name type="scientific">Trichonephila clavipes</name>
    <name type="common">Golden silk orbweaver</name>
    <name type="synonym">Nephila clavipes</name>
    <dbReference type="NCBI Taxonomy" id="2585209"/>
    <lineage>
        <taxon>Eukaryota</taxon>
        <taxon>Metazoa</taxon>
        <taxon>Ecdysozoa</taxon>
        <taxon>Arthropoda</taxon>
        <taxon>Chelicerata</taxon>
        <taxon>Arachnida</taxon>
        <taxon>Araneae</taxon>
        <taxon>Araneomorphae</taxon>
        <taxon>Entelegynae</taxon>
        <taxon>Araneoidea</taxon>
        <taxon>Nephilidae</taxon>
        <taxon>Trichonephila</taxon>
    </lineage>
</organism>
<evidence type="ECO:0000313" key="1">
    <source>
        <dbReference type="EMBL" id="GFY25852.1"/>
    </source>
</evidence>
<dbReference type="EMBL" id="BMAU01021373">
    <property type="protein sequence ID" value="GFY25852.1"/>
    <property type="molecule type" value="Genomic_DNA"/>
</dbReference>
<name>A0A8X6W074_TRICX</name>
<proteinExistence type="predicted"/>